<dbReference type="EMBL" id="CP035758">
    <property type="protein sequence ID" value="QBD79497.1"/>
    <property type="molecule type" value="Genomic_DNA"/>
</dbReference>
<dbReference type="PANTHER" id="PTHR43313">
    <property type="entry name" value="SHORT-CHAIN DEHYDROGENASE/REDUCTASE FAMILY 9C"/>
    <property type="match status" value="1"/>
</dbReference>
<dbReference type="InterPro" id="IPR036291">
    <property type="entry name" value="NAD(P)-bd_dom_sf"/>
</dbReference>
<dbReference type="PROSITE" id="PS00061">
    <property type="entry name" value="ADH_SHORT"/>
    <property type="match status" value="1"/>
</dbReference>
<comment type="similarity">
    <text evidence="1 2">Belongs to the short-chain dehydrogenases/reductases (SDR) family.</text>
</comment>
<evidence type="ECO:0000259" key="3">
    <source>
        <dbReference type="SMART" id="SM00822"/>
    </source>
</evidence>
<dbReference type="SMART" id="SM00822">
    <property type="entry name" value="PKS_KR"/>
    <property type="match status" value="1"/>
</dbReference>
<evidence type="ECO:0000256" key="1">
    <source>
        <dbReference type="ARBA" id="ARBA00006484"/>
    </source>
</evidence>
<dbReference type="SUPFAM" id="SSF51735">
    <property type="entry name" value="NAD(P)-binding Rossmann-fold domains"/>
    <property type="match status" value="1"/>
</dbReference>
<dbReference type="InterPro" id="IPR057326">
    <property type="entry name" value="KR_dom"/>
</dbReference>
<name>A0A4P6JV26_KTERU</name>
<evidence type="ECO:0000313" key="5">
    <source>
        <dbReference type="Proteomes" id="UP000290365"/>
    </source>
</evidence>
<dbReference type="CDD" id="cd05374">
    <property type="entry name" value="17beta-HSD-like_SDR_c"/>
    <property type="match status" value="1"/>
</dbReference>
<proteinExistence type="inferred from homology"/>
<keyword evidence="5" id="KW-1185">Reference proteome</keyword>
<dbReference type="GO" id="GO:0008202">
    <property type="term" value="P:steroid metabolic process"/>
    <property type="evidence" value="ECO:0007669"/>
    <property type="project" value="TreeGrafter"/>
</dbReference>
<organism evidence="4 5">
    <name type="scientific">Ktedonosporobacter rubrisoli</name>
    <dbReference type="NCBI Taxonomy" id="2509675"/>
    <lineage>
        <taxon>Bacteria</taxon>
        <taxon>Bacillati</taxon>
        <taxon>Chloroflexota</taxon>
        <taxon>Ktedonobacteria</taxon>
        <taxon>Ktedonobacterales</taxon>
        <taxon>Ktedonosporobacteraceae</taxon>
        <taxon>Ktedonosporobacter</taxon>
    </lineage>
</organism>
<accession>A0A4P6JV26</accession>
<dbReference type="Proteomes" id="UP000290365">
    <property type="component" value="Chromosome"/>
</dbReference>
<evidence type="ECO:0000313" key="4">
    <source>
        <dbReference type="EMBL" id="QBD79497.1"/>
    </source>
</evidence>
<protein>
    <submittedName>
        <fullName evidence="4">SDR family NAD(P)-dependent oxidoreductase</fullName>
    </submittedName>
</protein>
<dbReference type="AlphaFoldDB" id="A0A4P6JV26"/>
<dbReference type="InterPro" id="IPR020904">
    <property type="entry name" value="Sc_DH/Rdtase_CS"/>
</dbReference>
<reference evidence="4 5" key="1">
    <citation type="submission" date="2019-01" db="EMBL/GenBank/DDBJ databases">
        <title>Ktedonosporobacter rubrisoli SCAWS-G2.</title>
        <authorList>
            <person name="Huang Y."/>
            <person name="Yan B."/>
        </authorList>
    </citation>
    <scope>NUCLEOTIDE SEQUENCE [LARGE SCALE GENOMIC DNA]</scope>
    <source>
        <strain evidence="4 5">SCAWS-G2</strain>
    </source>
</reference>
<gene>
    <name evidence="4" type="ORF">EPA93_27360</name>
</gene>
<dbReference type="InterPro" id="IPR002347">
    <property type="entry name" value="SDR_fam"/>
</dbReference>
<dbReference type="OrthoDB" id="9808814at2"/>
<dbReference type="GO" id="GO:0016491">
    <property type="term" value="F:oxidoreductase activity"/>
    <property type="evidence" value="ECO:0007669"/>
    <property type="project" value="TreeGrafter"/>
</dbReference>
<dbReference type="Gene3D" id="3.40.50.720">
    <property type="entry name" value="NAD(P)-binding Rossmann-like Domain"/>
    <property type="match status" value="1"/>
</dbReference>
<evidence type="ECO:0000256" key="2">
    <source>
        <dbReference type="RuleBase" id="RU000363"/>
    </source>
</evidence>
<dbReference type="PANTHER" id="PTHR43313:SF1">
    <property type="entry name" value="3BETA-HYDROXYSTEROID DEHYDROGENASE DHS-16"/>
    <property type="match status" value="1"/>
</dbReference>
<dbReference type="KEGG" id="kbs:EPA93_27360"/>
<dbReference type="PRINTS" id="PR00080">
    <property type="entry name" value="SDRFAMILY"/>
</dbReference>
<feature type="domain" description="Ketoreductase" evidence="3">
    <location>
        <begin position="34"/>
        <end position="223"/>
    </location>
</feature>
<sequence length="321" mass="35414">MAAIWTPTSSASRPATSLFAWDYGIASDQHMDKKYIVITGCSSGFGRITALSLASRNWHVFATVRKEADRESLLAEATERGCQDNLSIIFCDITQHEQVRALAQQVEAQLGERMQIEGTPPLHALVNNAGTAFGAPIELIELDDLRSQFEINVIAHIDVTQALLPLLKAGRGTIINVSSVSGRISMPIVGAYSASKFALEALSDALRIELAPFGVRVVVIEPESSPTNIWQTSANQAAPHLNQHRNGPYSRLLTYSENMVKTSSQHGFPAQLFADTVSKILESRRPRAYYSIPFKASLVIALHRFAPNKLWDFALRCLLRW</sequence>
<dbReference type="PRINTS" id="PR00081">
    <property type="entry name" value="GDHRDH"/>
</dbReference>
<dbReference type="Pfam" id="PF00106">
    <property type="entry name" value="adh_short"/>
    <property type="match status" value="1"/>
</dbReference>